<dbReference type="AlphaFoldDB" id="A0A840D3B6"/>
<dbReference type="PROSITE" id="PS50943">
    <property type="entry name" value="HTH_CROC1"/>
    <property type="match status" value="1"/>
</dbReference>
<reference evidence="2" key="1">
    <citation type="submission" date="2020-08" db="EMBL/GenBank/DDBJ databases">
        <title>Genomic Encyclopedia of Type Strains, Phase IV (KMG-IV): sequencing the most valuable type-strain genomes for metagenomic binning, comparative biology and taxonomic classification.</title>
        <authorList>
            <person name="Goeker M."/>
        </authorList>
    </citation>
    <scope>NUCLEOTIDE SEQUENCE [LARGE SCALE GENOMIC DNA]</scope>
    <source>
        <strain evidence="2">DSM 105720</strain>
    </source>
</reference>
<protein>
    <submittedName>
        <fullName evidence="2">Transcriptional regulator with XRE-family HTH domain</fullName>
    </submittedName>
</protein>
<dbReference type="InterPro" id="IPR010982">
    <property type="entry name" value="Lambda_DNA-bd_dom_sf"/>
</dbReference>
<accession>A0A840D3B6</accession>
<dbReference type="EMBL" id="JACIER010000011">
    <property type="protein sequence ID" value="MBB4044908.1"/>
    <property type="molecule type" value="Genomic_DNA"/>
</dbReference>
<evidence type="ECO:0000313" key="2">
    <source>
        <dbReference type="EMBL" id="MBB4044908.1"/>
    </source>
</evidence>
<proteinExistence type="predicted"/>
<feature type="domain" description="HTH cro/C1-type" evidence="1">
    <location>
        <begin position="7"/>
        <end position="38"/>
    </location>
</feature>
<dbReference type="CDD" id="cd00093">
    <property type="entry name" value="HTH_XRE"/>
    <property type="match status" value="1"/>
</dbReference>
<name>A0A840D3B6_9BACE</name>
<dbReference type="SUPFAM" id="SSF47413">
    <property type="entry name" value="lambda repressor-like DNA-binding domains"/>
    <property type="match status" value="1"/>
</dbReference>
<dbReference type="Pfam" id="PF01381">
    <property type="entry name" value="HTH_3"/>
    <property type="match status" value="1"/>
</dbReference>
<keyword evidence="3" id="KW-1185">Reference proteome</keyword>
<dbReference type="InterPro" id="IPR001387">
    <property type="entry name" value="Cro/C1-type_HTH"/>
</dbReference>
<organism evidence="2 3">
    <name type="scientific">Bacteroides reticulotermitis</name>
    <dbReference type="NCBI Taxonomy" id="1133319"/>
    <lineage>
        <taxon>Bacteria</taxon>
        <taxon>Pseudomonadati</taxon>
        <taxon>Bacteroidota</taxon>
        <taxon>Bacteroidia</taxon>
        <taxon>Bacteroidales</taxon>
        <taxon>Bacteroidaceae</taxon>
        <taxon>Bacteroides</taxon>
    </lineage>
</organism>
<comment type="caution">
    <text evidence="2">The sequence shown here is derived from an EMBL/GenBank/DDBJ whole genome shotgun (WGS) entry which is preliminary data.</text>
</comment>
<dbReference type="Gene3D" id="1.10.260.40">
    <property type="entry name" value="lambda repressor-like DNA-binding domains"/>
    <property type="match status" value="1"/>
</dbReference>
<evidence type="ECO:0000313" key="3">
    <source>
        <dbReference type="Proteomes" id="UP000560658"/>
    </source>
</evidence>
<sequence length="58" mass="6221">MDIATNIRRLREQQGLIQKQVVHELGIGYSNYNKMENGSGAIGGGAAEALQTVQYNGG</sequence>
<gene>
    <name evidence="2" type="ORF">GGR06_002710</name>
</gene>
<dbReference type="GO" id="GO:0003677">
    <property type="term" value="F:DNA binding"/>
    <property type="evidence" value="ECO:0007669"/>
    <property type="project" value="InterPro"/>
</dbReference>
<dbReference type="RefSeq" id="WP_206777880.1">
    <property type="nucleotide sequence ID" value="NZ_JACIER010000011.1"/>
</dbReference>
<evidence type="ECO:0000259" key="1">
    <source>
        <dbReference type="PROSITE" id="PS50943"/>
    </source>
</evidence>
<dbReference type="Proteomes" id="UP000560658">
    <property type="component" value="Unassembled WGS sequence"/>
</dbReference>